<keyword evidence="1" id="KW-1133">Transmembrane helix</keyword>
<dbReference type="AlphaFoldDB" id="S9WZ90"/>
<evidence type="ECO:0008006" key="4">
    <source>
        <dbReference type="Google" id="ProtNLM"/>
    </source>
</evidence>
<keyword evidence="1" id="KW-0812">Transmembrane</keyword>
<dbReference type="VEuPathDB" id="TriTrypDB:ADEAN_000077700"/>
<gene>
    <name evidence="2" type="ORF">ADEAN_000077700</name>
</gene>
<sequence length="269" mass="31970">MSRPIQPKDFLNRDDSESKVTQIPKEKYAKIVEGRNRFFLLSVCGVAAFIGITAMPQFFVNRCVKHAYKMYCRGKVLDLTPKLYDAEDVALLELSRAVRVEFLVEEVVVDDGHYKIDESLSEKEKEERRRSMTLEYMLRNDHHWVGSSVNFGLIERRKTLEKEFKKYDTVIIRDELLNRKSEEARQLFDAGHEYLADDGHFIVMDYGKSSNAFLADWMRWFNKFSESSMCFTHNYHEWIQESLLYEVVEERRAMFGFYYTLVLKRRTIE</sequence>
<organism evidence="2 3">
    <name type="scientific">Angomonas deanei</name>
    <dbReference type="NCBI Taxonomy" id="59799"/>
    <lineage>
        <taxon>Eukaryota</taxon>
        <taxon>Discoba</taxon>
        <taxon>Euglenozoa</taxon>
        <taxon>Kinetoplastea</taxon>
        <taxon>Metakinetoplastina</taxon>
        <taxon>Trypanosomatida</taxon>
        <taxon>Trypanosomatidae</taxon>
        <taxon>Strigomonadinae</taxon>
        <taxon>Angomonas</taxon>
    </lineage>
</organism>
<dbReference type="EMBL" id="LR877145">
    <property type="protein sequence ID" value="CAD2213336.1"/>
    <property type="molecule type" value="Genomic_DNA"/>
</dbReference>
<evidence type="ECO:0000256" key="1">
    <source>
        <dbReference type="SAM" id="Phobius"/>
    </source>
</evidence>
<accession>S9WZ90</accession>
<reference evidence="2 3" key="1">
    <citation type="submission" date="2020-08" db="EMBL/GenBank/DDBJ databases">
        <authorList>
            <person name="Newling K."/>
            <person name="Davey J."/>
            <person name="Forrester S."/>
        </authorList>
    </citation>
    <scope>NUCLEOTIDE SEQUENCE [LARGE SCALE GENOMIC DNA]</scope>
    <source>
        <strain evidence="3">Crithidia deanei Carvalho (ATCC PRA-265)</strain>
    </source>
</reference>
<dbReference type="InterPro" id="IPR029063">
    <property type="entry name" value="SAM-dependent_MTases_sf"/>
</dbReference>
<dbReference type="SUPFAM" id="SSF53335">
    <property type="entry name" value="S-adenosyl-L-methionine-dependent methyltransferases"/>
    <property type="match status" value="1"/>
</dbReference>
<name>S9WZ90_9TRYP</name>
<dbReference type="Proteomes" id="UP000515908">
    <property type="component" value="Chromosome 01"/>
</dbReference>
<dbReference type="OrthoDB" id="269643at2759"/>
<proteinExistence type="predicted"/>
<feature type="transmembrane region" description="Helical" evidence="1">
    <location>
        <begin position="38"/>
        <end position="60"/>
    </location>
</feature>
<protein>
    <recommendedName>
        <fullName evidence="4">Methyltransferase domain containing protein</fullName>
    </recommendedName>
</protein>
<evidence type="ECO:0000313" key="2">
    <source>
        <dbReference type="EMBL" id="CAD2213336.1"/>
    </source>
</evidence>
<keyword evidence="1" id="KW-0472">Membrane</keyword>
<evidence type="ECO:0000313" key="3">
    <source>
        <dbReference type="Proteomes" id="UP000515908"/>
    </source>
</evidence>
<keyword evidence="3" id="KW-1185">Reference proteome</keyword>